<organism evidence="1 2">
    <name type="scientific">Ignelater luminosus</name>
    <name type="common">Cucubano</name>
    <name type="synonym">Pyrophorus luminosus</name>
    <dbReference type="NCBI Taxonomy" id="2038154"/>
    <lineage>
        <taxon>Eukaryota</taxon>
        <taxon>Metazoa</taxon>
        <taxon>Ecdysozoa</taxon>
        <taxon>Arthropoda</taxon>
        <taxon>Hexapoda</taxon>
        <taxon>Insecta</taxon>
        <taxon>Pterygota</taxon>
        <taxon>Neoptera</taxon>
        <taxon>Endopterygota</taxon>
        <taxon>Coleoptera</taxon>
        <taxon>Polyphaga</taxon>
        <taxon>Elateriformia</taxon>
        <taxon>Elateroidea</taxon>
        <taxon>Elateridae</taxon>
        <taxon>Agrypninae</taxon>
        <taxon>Pyrophorini</taxon>
        <taxon>Ignelater</taxon>
    </lineage>
</organism>
<proteinExistence type="predicted"/>
<dbReference type="AlphaFoldDB" id="A0A8K0CX17"/>
<evidence type="ECO:0000313" key="1">
    <source>
        <dbReference type="EMBL" id="KAF2893166.1"/>
    </source>
</evidence>
<feature type="non-terminal residue" evidence="1">
    <location>
        <position position="1"/>
    </location>
</feature>
<reference evidence="1" key="1">
    <citation type="submission" date="2019-08" db="EMBL/GenBank/DDBJ databases">
        <title>The genome of the North American firefly Photinus pyralis.</title>
        <authorList>
            <consortium name="Photinus pyralis genome working group"/>
            <person name="Fallon T.R."/>
            <person name="Sander Lower S.E."/>
            <person name="Weng J.-K."/>
        </authorList>
    </citation>
    <scope>NUCLEOTIDE SEQUENCE</scope>
    <source>
        <strain evidence="1">TRF0915ILg1</strain>
        <tissue evidence="1">Whole body</tissue>
    </source>
</reference>
<comment type="caution">
    <text evidence="1">The sequence shown here is derived from an EMBL/GenBank/DDBJ whole genome shotgun (WGS) entry which is preliminary data.</text>
</comment>
<name>A0A8K0CX17_IGNLU</name>
<accession>A0A8K0CX17</accession>
<protein>
    <submittedName>
        <fullName evidence="1">Uncharacterized protein</fullName>
    </submittedName>
</protein>
<dbReference type="Proteomes" id="UP000801492">
    <property type="component" value="Unassembled WGS sequence"/>
</dbReference>
<evidence type="ECO:0000313" key="2">
    <source>
        <dbReference type="Proteomes" id="UP000801492"/>
    </source>
</evidence>
<dbReference type="EMBL" id="VTPC01008190">
    <property type="protein sequence ID" value="KAF2893166.1"/>
    <property type="molecule type" value="Genomic_DNA"/>
</dbReference>
<sequence>VQENAGFVRARYFNAINRFETDEDTDLFVEGKAKIVPALNLSLQERKRILYSPMGSTKLPSSIQIGENNYFQELLTSTDFKQEAVWEKSTAPSEKTEKIEINMEEVEEVKNLKLGDSADIDNITPEVIKYSGQSGIDALLQILNKALK</sequence>
<gene>
    <name evidence="1" type="ORF">ILUMI_13007</name>
</gene>
<keyword evidence="2" id="KW-1185">Reference proteome</keyword>